<dbReference type="Proteomes" id="UP001164746">
    <property type="component" value="Chromosome 10"/>
</dbReference>
<feature type="transmembrane region" description="Helical" evidence="2">
    <location>
        <begin position="32"/>
        <end position="50"/>
    </location>
</feature>
<evidence type="ECO:0000256" key="1">
    <source>
        <dbReference type="SAM" id="MobiDB-lite"/>
    </source>
</evidence>
<organism evidence="3 4">
    <name type="scientific">Mya arenaria</name>
    <name type="common">Soft-shell clam</name>
    <dbReference type="NCBI Taxonomy" id="6604"/>
    <lineage>
        <taxon>Eukaryota</taxon>
        <taxon>Metazoa</taxon>
        <taxon>Spiralia</taxon>
        <taxon>Lophotrochozoa</taxon>
        <taxon>Mollusca</taxon>
        <taxon>Bivalvia</taxon>
        <taxon>Autobranchia</taxon>
        <taxon>Heteroconchia</taxon>
        <taxon>Euheterodonta</taxon>
        <taxon>Imparidentia</taxon>
        <taxon>Neoheterodontei</taxon>
        <taxon>Myida</taxon>
        <taxon>Myoidea</taxon>
        <taxon>Myidae</taxon>
        <taxon>Mya</taxon>
    </lineage>
</organism>
<protein>
    <submittedName>
        <fullName evidence="3">Uncharacterized protein</fullName>
    </submittedName>
</protein>
<reference evidence="3" key="1">
    <citation type="submission" date="2022-11" db="EMBL/GenBank/DDBJ databases">
        <title>Centuries of genome instability and evolution in soft-shell clam transmissible cancer (bioRxiv).</title>
        <authorList>
            <person name="Hart S.F.M."/>
            <person name="Yonemitsu M.A."/>
            <person name="Giersch R.M."/>
            <person name="Beal B.F."/>
            <person name="Arriagada G."/>
            <person name="Davis B.W."/>
            <person name="Ostrander E.A."/>
            <person name="Goff S.P."/>
            <person name="Metzger M.J."/>
        </authorList>
    </citation>
    <scope>NUCLEOTIDE SEQUENCE</scope>
    <source>
        <strain evidence="3">MELC-2E11</strain>
        <tissue evidence="3">Siphon/mantle</tissue>
    </source>
</reference>
<feature type="region of interest" description="Disordered" evidence="1">
    <location>
        <begin position="106"/>
        <end position="135"/>
    </location>
</feature>
<evidence type="ECO:0000313" key="4">
    <source>
        <dbReference type="Proteomes" id="UP001164746"/>
    </source>
</evidence>
<name>A0ABY7F5N8_MYAAR</name>
<feature type="non-terminal residue" evidence="3">
    <location>
        <position position="135"/>
    </location>
</feature>
<keyword evidence="2" id="KW-0472">Membrane</keyword>
<evidence type="ECO:0000256" key="2">
    <source>
        <dbReference type="SAM" id="Phobius"/>
    </source>
</evidence>
<dbReference type="EMBL" id="CP111021">
    <property type="protein sequence ID" value="WAR16351.1"/>
    <property type="molecule type" value="Genomic_DNA"/>
</dbReference>
<feature type="compositionally biased region" description="Acidic residues" evidence="1">
    <location>
        <begin position="126"/>
        <end position="135"/>
    </location>
</feature>
<proteinExistence type="predicted"/>
<keyword evidence="4" id="KW-1185">Reference proteome</keyword>
<gene>
    <name evidence="3" type="ORF">MAR_030945</name>
</gene>
<evidence type="ECO:0000313" key="3">
    <source>
        <dbReference type="EMBL" id="WAR16351.1"/>
    </source>
</evidence>
<accession>A0ABY7F5N8</accession>
<feature type="region of interest" description="Disordered" evidence="1">
    <location>
        <begin position="60"/>
        <end position="86"/>
    </location>
</feature>
<keyword evidence="2" id="KW-1133">Transmembrane helix</keyword>
<keyword evidence="2" id="KW-0812">Transmembrane</keyword>
<sequence length="135" mass="14870">MCLYGCQTGYRGRFCPQETEQPLSIGSLGGRIGGGVIALSVIVVVGFVLIRRRRNKLSNKCKPSEKEHENLSAMDKTVKKGKPSRAEYANGETVNLHSVIIIENPEYESPPTNSSCKNKNPVLTEDSLEIGEEEF</sequence>